<dbReference type="Proteomes" id="UP000566071">
    <property type="component" value="Unassembled WGS sequence"/>
</dbReference>
<accession>A0ABX1W6W2</accession>
<protein>
    <submittedName>
        <fullName evidence="1">Uncharacterized protein</fullName>
    </submittedName>
</protein>
<organism evidence="1 2">
    <name type="scientific">Mucilaginibacter humi</name>
    <dbReference type="NCBI Taxonomy" id="2732510"/>
    <lineage>
        <taxon>Bacteria</taxon>
        <taxon>Pseudomonadati</taxon>
        <taxon>Bacteroidota</taxon>
        <taxon>Sphingobacteriia</taxon>
        <taxon>Sphingobacteriales</taxon>
        <taxon>Sphingobacteriaceae</taxon>
        <taxon>Mucilaginibacter</taxon>
    </lineage>
</organism>
<evidence type="ECO:0000313" key="2">
    <source>
        <dbReference type="Proteomes" id="UP000566071"/>
    </source>
</evidence>
<keyword evidence="2" id="KW-1185">Reference proteome</keyword>
<dbReference type="SUPFAM" id="SSF51556">
    <property type="entry name" value="Metallo-dependent hydrolases"/>
    <property type="match status" value="1"/>
</dbReference>
<reference evidence="1 2" key="1">
    <citation type="submission" date="2020-05" db="EMBL/GenBank/DDBJ databases">
        <authorList>
            <person name="Khan S.A."/>
            <person name="Jeon C.O."/>
            <person name="Chun B.H."/>
        </authorList>
    </citation>
    <scope>NUCLEOTIDE SEQUENCE [LARGE SCALE GENOMIC DNA]</scope>
    <source>
        <strain evidence="1 2">S1162</strain>
    </source>
</reference>
<evidence type="ECO:0000313" key="1">
    <source>
        <dbReference type="EMBL" id="NNU34471.1"/>
    </source>
</evidence>
<proteinExistence type="predicted"/>
<name>A0ABX1W6W2_9SPHI</name>
<dbReference type="Gene3D" id="3.20.20.140">
    <property type="entry name" value="Metal-dependent hydrolases"/>
    <property type="match status" value="1"/>
</dbReference>
<dbReference type="InterPro" id="IPR032466">
    <property type="entry name" value="Metal_Hydrolase"/>
</dbReference>
<comment type="caution">
    <text evidence="1">The sequence shown here is derived from an EMBL/GenBank/DDBJ whole genome shotgun (WGS) entry which is preliminary data.</text>
</comment>
<dbReference type="EMBL" id="JABFCR010000048">
    <property type="protein sequence ID" value="NNU34471.1"/>
    <property type="molecule type" value="Genomic_DNA"/>
</dbReference>
<sequence length="109" mass="11863">MTCKFTVQASPFFGGDPSPEALAQMEHTLLAEGCTGFFATIATNTDDIIERGIDAIVNYWDNHVGNLLGLHRRAVFKPKTLRGASTGIDKKATLAQVKSWIERGKGLVK</sequence>
<dbReference type="RefSeq" id="WP_175270149.1">
    <property type="nucleotide sequence ID" value="NZ_JABFCR010000048.1"/>
</dbReference>
<gene>
    <name evidence="1" type="ORF">HK413_10730</name>
</gene>